<name>A0A1I0K222_9FIRM</name>
<evidence type="ECO:0000313" key="1">
    <source>
        <dbReference type="EMBL" id="SEU17674.1"/>
    </source>
</evidence>
<sequence>MKWYKENTFLVMSKDMKYKDSLETVGGLLEQAGLSYSKIRFYMQPEWPFSDPAEAEAHAGRLVRSFPWLKAYEVVRAGEPGESEKVRLFTNLSEFGGPEGQPGSEEMVLFMQKLTNALCPRELAVGLNVHCAAQAGATADSGSTTESACFSREAPGYPGNYFENMVVITRNAGASFFRVVLRLEVDRQGNLSIPFTRMEELFQEQMGTLTDSRYVEALAVEELEEAQLCGQRADRELERLNQELKALTLPHQFSRNLSPTKKGCSVKQAFNRAFKGTGFEFLDSRNFCFKAQMKSGHGYVYRISIDYGGHIWHRHTFILEVSGINFDRQLLRVDGLSPQSQEECRMNLENLRAQTMFLQERAEPVLLEHYGETPSWYQVYHKYV</sequence>
<gene>
    <name evidence="1" type="ORF">SAMN05216313_14326</name>
</gene>
<proteinExistence type="predicted"/>
<keyword evidence="2" id="KW-1185">Reference proteome</keyword>
<evidence type="ECO:0000313" key="2">
    <source>
        <dbReference type="Proteomes" id="UP000198508"/>
    </source>
</evidence>
<dbReference type="RefSeq" id="WP_092370935.1">
    <property type="nucleotide sequence ID" value="NZ_FOIM01000043.1"/>
</dbReference>
<dbReference type="Proteomes" id="UP000198508">
    <property type="component" value="Unassembled WGS sequence"/>
</dbReference>
<protein>
    <submittedName>
        <fullName evidence="1">Uncharacterized protein</fullName>
    </submittedName>
</protein>
<dbReference type="EMBL" id="FOIM01000043">
    <property type="protein sequence ID" value="SEU17674.1"/>
    <property type="molecule type" value="Genomic_DNA"/>
</dbReference>
<organism evidence="1 2">
    <name type="scientific">Enterocloster lavalensis</name>
    <dbReference type="NCBI Taxonomy" id="460384"/>
    <lineage>
        <taxon>Bacteria</taxon>
        <taxon>Bacillati</taxon>
        <taxon>Bacillota</taxon>
        <taxon>Clostridia</taxon>
        <taxon>Lachnospirales</taxon>
        <taxon>Lachnospiraceae</taxon>
        <taxon>Enterocloster</taxon>
    </lineage>
</organism>
<dbReference type="STRING" id="460384.SAMN05216313_14326"/>
<dbReference type="AlphaFoldDB" id="A0A1I0K222"/>
<reference evidence="2" key="1">
    <citation type="submission" date="2016-10" db="EMBL/GenBank/DDBJ databases">
        <authorList>
            <person name="Varghese N."/>
            <person name="Submissions S."/>
        </authorList>
    </citation>
    <scope>NUCLEOTIDE SEQUENCE [LARGE SCALE GENOMIC DNA]</scope>
    <source>
        <strain evidence="2">NLAE-zl-G277</strain>
    </source>
</reference>
<accession>A0A1I0K222</accession>